<dbReference type="Proteomes" id="UP000236738">
    <property type="component" value="Unassembled WGS sequence"/>
</dbReference>
<evidence type="ECO:0000313" key="3">
    <source>
        <dbReference type="Proteomes" id="UP000236738"/>
    </source>
</evidence>
<keyword evidence="1" id="KW-0732">Signal</keyword>
<gene>
    <name evidence="2" type="ORF">SAMN05421847_1871</name>
</gene>
<sequence>MKKILSIILLGFITATNAQVIIGDATGTVSTYPETVPGTPNNKSVILEFAAGQNKGLILPYVRTLPSSPTGGTLILDARIPTEARVKYYNGAWADLSGQDGDVTSALSTQPTIAQVSESATAKAIIGNPATTADGVLVLESPLTTSGQKIPKAMVLPIVSDVQLIPKPAPGMLVYVNKPGAKRLAVFNGTKWSFWKP</sequence>
<dbReference type="OrthoDB" id="705292at2"/>
<evidence type="ECO:0000313" key="2">
    <source>
        <dbReference type="EMBL" id="SEG27820.1"/>
    </source>
</evidence>
<evidence type="ECO:0000256" key="1">
    <source>
        <dbReference type="SAM" id="SignalP"/>
    </source>
</evidence>
<feature type="chain" id="PRO_5009290959" evidence="1">
    <location>
        <begin position="19"/>
        <end position="197"/>
    </location>
</feature>
<reference evidence="3" key="1">
    <citation type="submission" date="2016-10" db="EMBL/GenBank/DDBJ databases">
        <authorList>
            <person name="Varghese N."/>
            <person name="Submissions S."/>
        </authorList>
    </citation>
    <scope>NUCLEOTIDE SEQUENCE [LARGE SCALE GENOMIC DNA]</scope>
    <source>
        <strain evidence="3">DSM 21580</strain>
    </source>
</reference>
<organism evidence="2 3">
    <name type="scientific">Halpernia humi</name>
    <dbReference type="NCBI Taxonomy" id="493375"/>
    <lineage>
        <taxon>Bacteria</taxon>
        <taxon>Pseudomonadati</taxon>
        <taxon>Bacteroidota</taxon>
        <taxon>Flavobacteriia</taxon>
        <taxon>Flavobacteriales</taxon>
        <taxon>Weeksellaceae</taxon>
        <taxon>Chryseobacterium group</taxon>
        <taxon>Halpernia</taxon>
    </lineage>
</organism>
<dbReference type="EMBL" id="FNUS01000004">
    <property type="protein sequence ID" value="SEG27820.1"/>
    <property type="molecule type" value="Genomic_DNA"/>
</dbReference>
<dbReference type="AlphaFoldDB" id="A0A1H5YVI3"/>
<keyword evidence="3" id="KW-1185">Reference proteome</keyword>
<feature type="signal peptide" evidence="1">
    <location>
        <begin position="1"/>
        <end position="18"/>
    </location>
</feature>
<dbReference type="RefSeq" id="WP_103913827.1">
    <property type="nucleotide sequence ID" value="NZ_FNUS01000004.1"/>
</dbReference>
<accession>A0A1H5YVI3</accession>
<protein>
    <submittedName>
        <fullName evidence="2">Uncharacterized protein</fullName>
    </submittedName>
</protein>
<name>A0A1H5YVI3_9FLAO</name>
<proteinExistence type="predicted"/>